<gene>
    <name evidence="1" type="ORF">QBC38DRAFT_515422</name>
</gene>
<comment type="caution">
    <text evidence="1">The sequence shown here is derived from an EMBL/GenBank/DDBJ whole genome shotgun (WGS) entry which is preliminary data.</text>
</comment>
<organism evidence="1 2">
    <name type="scientific">Podospora fimiseda</name>
    <dbReference type="NCBI Taxonomy" id="252190"/>
    <lineage>
        <taxon>Eukaryota</taxon>
        <taxon>Fungi</taxon>
        <taxon>Dikarya</taxon>
        <taxon>Ascomycota</taxon>
        <taxon>Pezizomycotina</taxon>
        <taxon>Sordariomycetes</taxon>
        <taxon>Sordariomycetidae</taxon>
        <taxon>Sordariales</taxon>
        <taxon>Podosporaceae</taxon>
        <taxon>Podospora</taxon>
    </lineage>
</organism>
<sequence length="327" mass="36730">MTFYGHCLYATSSESCSLSQTPVTGSEPFHFDPDKLGKIKPTLAPAEGYTLSVEDLRLIFGIDASYFGNLPKNFVVPVLEGCWHSENCYQVTGYLYVVKPEAWVPQVSHGETLPASAFKTTYVKQQETVTETKFNAGTSAQVNISAGGSFFGLSAELKASAEISFNHSTSTTTKETLETHGIQGDEPIHQLFIYPTLRCKVIKKQPIEYTIKNDSSRELKWTPDYDNRPYWEARRVKDRRVNEIRDLQIHPVPMKGNGLADKTYILPVPEVNASGELDVTTIISRQGWSDWFKYDAEWTTVNQKITLAAPHNDVAFRPMTTWTTIVS</sequence>
<reference evidence="1" key="2">
    <citation type="submission" date="2023-05" db="EMBL/GenBank/DDBJ databases">
        <authorList>
            <consortium name="Lawrence Berkeley National Laboratory"/>
            <person name="Steindorff A."/>
            <person name="Hensen N."/>
            <person name="Bonometti L."/>
            <person name="Westerberg I."/>
            <person name="Brannstrom I.O."/>
            <person name="Guillou S."/>
            <person name="Cros-Aarteil S."/>
            <person name="Calhoun S."/>
            <person name="Haridas S."/>
            <person name="Kuo A."/>
            <person name="Mondo S."/>
            <person name="Pangilinan J."/>
            <person name="Riley R."/>
            <person name="Labutti K."/>
            <person name="Andreopoulos B."/>
            <person name="Lipzen A."/>
            <person name="Chen C."/>
            <person name="Yanf M."/>
            <person name="Daum C."/>
            <person name="Ng V."/>
            <person name="Clum A."/>
            <person name="Ohm R."/>
            <person name="Martin F."/>
            <person name="Silar P."/>
            <person name="Natvig D."/>
            <person name="Lalanne C."/>
            <person name="Gautier V."/>
            <person name="Ament-Velasquez S.L."/>
            <person name="Kruys A."/>
            <person name="Hutchinson M.I."/>
            <person name="Powell A.J."/>
            <person name="Barry K."/>
            <person name="Miller A.N."/>
            <person name="Grigoriev I.V."/>
            <person name="Debuchy R."/>
            <person name="Gladieux P."/>
            <person name="Thoren M.H."/>
            <person name="Johannesson H."/>
        </authorList>
    </citation>
    <scope>NUCLEOTIDE SEQUENCE</scope>
    <source>
        <strain evidence="1">CBS 990.96</strain>
    </source>
</reference>
<dbReference type="AlphaFoldDB" id="A0AAN7BJ52"/>
<name>A0AAN7BJ52_9PEZI</name>
<evidence type="ECO:0000313" key="1">
    <source>
        <dbReference type="EMBL" id="KAK4224213.1"/>
    </source>
</evidence>
<protein>
    <submittedName>
        <fullName evidence="1">Uncharacterized protein</fullName>
    </submittedName>
</protein>
<dbReference type="EMBL" id="MU865399">
    <property type="protein sequence ID" value="KAK4224213.1"/>
    <property type="molecule type" value="Genomic_DNA"/>
</dbReference>
<keyword evidence="2" id="KW-1185">Reference proteome</keyword>
<evidence type="ECO:0000313" key="2">
    <source>
        <dbReference type="Proteomes" id="UP001301958"/>
    </source>
</evidence>
<accession>A0AAN7BJ52</accession>
<dbReference type="Proteomes" id="UP001301958">
    <property type="component" value="Unassembled WGS sequence"/>
</dbReference>
<reference evidence="1" key="1">
    <citation type="journal article" date="2023" name="Mol. Phylogenet. Evol.">
        <title>Genome-scale phylogeny and comparative genomics of the fungal order Sordariales.</title>
        <authorList>
            <person name="Hensen N."/>
            <person name="Bonometti L."/>
            <person name="Westerberg I."/>
            <person name="Brannstrom I.O."/>
            <person name="Guillou S."/>
            <person name="Cros-Aarteil S."/>
            <person name="Calhoun S."/>
            <person name="Haridas S."/>
            <person name="Kuo A."/>
            <person name="Mondo S."/>
            <person name="Pangilinan J."/>
            <person name="Riley R."/>
            <person name="LaButti K."/>
            <person name="Andreopoulos B."/>
            <person name="Lipzen A."/>
            <person name="Chen C."/>
            <person name="Yan M."/>
            <person name="Daum C."/>
            <person name="Ng V."/>
            <person name="Clum A."/>
            <person name="Steindorff A."/>
            <person name="Ohm R.A."/>
            <person name="Martin F."/>
            <person name="Silar P."/>
            <person name="Natvig D.O."/>
            <person name="Lalanne C."/>
            <person name="Gautier V."/>
            <person name="Ament-Velasquez S.L."/>
            <person name="Kruys A."/>
            <person name="Hutchinson M.I."/>
            <person name="Powell A.J."/>
            <person name="Barry K."/>
            <person name="Miller A.N."/>
            <person name="Grigoriev I.V."/>
            <person name="Debuchy R."/>
            <person name="Gladieux P."/>
            <person name="Hiltunen Thoren M."/>
            <person name="Johannesson H."/>
        </authorList>
    </citation>
    <scope>NUCLEOTIDE SEQUENCE</scope>
    <source>
        <strain evidence="1">CBS 990.96</strain>
    </source>
</reference>
<proteinExistence type="predicted"/>